<evidence type="ECO:0000256" key="1">
    <source>
        <dbReference type="ARBA" id="ARBA00007362"/>
    </source>
</evidence>
<dbReference type="Proteomes" id="UP000824065">
    <property type="component" value="Unassembled WGS sequence"/>
</dbReference>
<feature type="transmembrane region" description="Helical" evidence="2">
    <location>
        <begin position="36"/>
        <end position="53"/>
    </location>
</feature>
<feature type="transmembrane region" description="Helical" evidence="2">
    <location>
        <begin position="193"/>
        <end position="215"/>
    </location>
</feature>
<comment type="caution">
    <text evidence="4">The sequence shown here is derived from an EMBL/GenBank/DDBJ whole genome shotgun (WGS) entry which is preliminary data.</text>
</comment>
<evidence type="ECO:0000313" key="4">
    <source>
        <dbReference type="EMBL" id="HIZ58793.1"/>
    </source>
</evidence>
<feature type="transmembrane region" description="Helical" evidence="2">
    <location>
        <begin position="86"/>
        <end position="108"/>
    </location>
</feature>
<feature type="transmembrane region" description="Helical" evidence="2">
    <location>
        <begin position="115"/>
        <end position="132"/>
    </location>
</feature>
<dbReference type="InterPro" id="IPR037185">
    <property type="entry name" value="EmrE-like"/>
</dbReference>
<protein>
    <submittedName>
        <fullName evidence="4">DMT family transporter</fullName>
    </submittedName>
</protein>
<name>A0A9D2FHX1_9FIRM</name>
<dbReference type="AlphaFoldDB" id="A0A9D2FHX1"/>
<feature type="transmembrane region" description="Helical" evidence="2">
    <location>
        <begin position="62"/>
        <end position="80"/>
    </location>
</feature>
<dbReference type="EMBL" id="DXBJ01000072">
    <property type="protein sequence ID" value="HIZ58793.1"/>
    <property type="molecule type" value="Genomic_DNA"/>
</dbReference>
<gene>
    <name evidence="4" type="ORF">H9725_09540</name>
</gene>
<organism evidence="4 5">
    <name type="scientific">Candidatus Faecalibacterium gallistercoris</name>
    <dbReference type="NCBI Taxonomy" id="2838579"/>
    <lineage>
        <taxon>Bacteria</taxon>
        <taxon>Bacillati</taxon>
        <taxon>Bacillota</taxon>
        <taxon>Clostridia</taxon>
        <taxon>Eubacteriales</taxon>
        <taxon>Oscillospiraceae</taxon>
        <taxon>Faecalibacterium</taxon>
    </lineage>
</organism>
<keyword evidence="2" id="KW-1133">Transmembrane helix</keyword>
<dbReference type="SUPFAM" id="SSF103481">
    <property type="entry name" value="Multidrug resistance efflux transporter EmrE"/>
    <property type="match status" value="2"/>
</dbReference>
<proteinExistence type="inferred from homology"/>
<evidence type="ECO:0000313" key="5">
    <source>
        <dbReference type="Proteomes" id="UP000824065"/>
    </source>
</evidence>
<feature type="domain" description="EamA" evidence="3">
    <location>
        <begin position="5"/>
        <end position="131"/>
    </location>
</feature>
<dbReference type="PANTHER" id="PTHR22911">
    <property type="entry name" value="ACYL-MALONYL CONDENSING ENZYME-RELATED"/>
    <property type="match status" value="1"/>
</dbReference>
<feature type="domain" description="EamA" evidence="3">
    <location>
        <begin position="141"/>
        <end position="267"/>
    </location>
</feature>
<feature type="transmembrane region" description="Helical" evidence="2">
    <location>
        <begin position="138"/>
        <end position="160"/>
    </location>
</feature>
<keyword evidence="2" id="KW-0472">Membrane</keyword>
<keyword evidence="2" id="KW-0812">Transmembrane</keyword>
<comment type="similarity">
    <text evidence="1">Belongs to the EamA transporter family.</text>
</comment>
<dbReference type="GO" id="GO:0016020">
    <property type="term" value="C:membrane"/>
    <property type="evidence" value="ECO:0007669"/>
    <property type="project" value="InterPro"/>
</dbReference>
<reference evidence="4" key="1">
    <citation type="journal article" date="2021" name="PeerJ">
        <title>Extensive microbial diversity within the chicken gut microbiome revealed by metagenomics and culture.</title>
        <authorList>
            <person name="Gilroy R."/>
            <person name="Ravi A."/>
            <person name="Getino M."/>
            <person name="Pursley I."/>
            <person name="Horton D.L."/>
            <person name="Alikhan N.F."/>
            <person name="Baker D."/>
            <person name="Gharbi K."/>
            <person name="Hall N."/>
            <person name="Watson M."/>
            <person name="Adriaenssens E.M."/>
            <person name="Foster-Nyarko E."/>
            <person name="Jarju S."/>
            <person name="Secka A."/>
            <person name="Antonio M."/>
            <person name="Oren A."/>
            <person name="Chaudhuri R.R."/>
            <person name="La Ragione R."/>
            <person name="Hildebrand F."/>
            <person name="Pallen M.J."/>
        </authorList>
    </citation>
    <scope>NUCLEOTIDE SEQUENCE</scope>
    <source>
        <strain evidence="4">ChiBcec16-3735</strain>
    </source>
</reference>
<dbReference type="Gene3D" id="1.10.3730.20">
    <property type="match status" value="1"/>
</dbReference>
<feature type="transmembrane region" description="Helical" evidence="2">
    <location>
        <begin position="253"/>
        <end position="271"/>
    </location>
</feature>
<evidence type="ECO:0000259" key="3">
    <source>
        <dbReference type="Pfam" id="PF00892"/>
    </source>
</evidence>
<dbReference type="InterPro" id="IPR000620">
    <property type="entry name" value="EamA_dom"/>
</dbReference>
<sequence>MSKHTGTLFVFLAALLYSIGGLCIKVIPWSGMSINGGRTAIALVVLGVYLAVIRHRPRFNRWVFLGSLCIFGTNTLFSLANKLTTAANTIVLQFTAPVFVILFSALFWKKKPQKLDLAACAVVFGGVLFFFVDSLEAGGALGNVLAVLSGAAYGGVFLLNDFPDADAISAVFWGDVLSAVTGLPFLLQETVFTPTALTSLVILGVFQVAVAYILLTIGLRTTPPVTASLVSGIEPVLNPLLVAAFYGETVGPFALAGAAIVICGVVGYNVLKARQPEPSRPSA</sequence>
<dbReference type="PANTHER" id="PTHR22911:SF79">
    <property type="entry name" value="MOBA-LIKE NTP TRANSFERASE DOMAIN-CONTAINING PROTEIN"/>
    <property type="match status" value="1"/>
</dbReference>
<reference evidence="4" key="2">
    <citation type="submission" date="2021-04" db="EMBL/GenBank/DDBJ databases">
        <authorList>
            <person name="Gilroy R."/>
        </authorList>
    </citation>
    <scope>NUCLEOTIDE SEQUENCE</scope>
    <source>
        <strain evidence="4">ChiBcec16-3735</strain>
    </source>
</reference>
<dbReference type="Pfam" id="PF00892">
    <property type="entry name" value="EamA"/>
    <property type="match status" value="2"/>
</dbReference>
<accession>A0A9D2FHX1</accession>
<evidence type="ECO:0000256" key="2">
    <source>
        <dbReference type="SAM" id="Phobius"/>
    </source>
</evidence>